<accession>V4AR58</accession>
<proteinExistence type="predicted"/>
<feature type="compositionally biased region" description="Basic and acidic residues" evidence="1">
    <location>
        <begin position="157"/>
        <end position="166"/>
    </location>
</feature>
<protein>
    <submittedName>
        <fullName evidence="2">Uncharacterized protein</fullName>
    </submittedName>
</protein>
<dbReference type="EMBL" id="KB201549">
    <property type="protein sequence ID" value="ESO96176.1"/>
    <property type="molecule type" value="Genomic_DNA"/>
</dbReference>
<dbReference type="RefSeq" id="XP_009053290.1">
    <property type="nucleotide sequence ID" value="XM_009055042.1"/>
</dbReference>
<keyword evidence="3" id="KW-1185">Reference proteome</keyword>
<sequence length="284" mass="32692">MLQRRRSSIVTSAESHDSFVNRSRQLIRVTRDQIVKLNDMSTEVREMTERLFSEEQSYTNRSSRRRSSVGVRFESHHVMSKRRTSKTISMKLPPKKQSKLHPRKNGLLTTKDAKDGTENSDVHLLEVNGTSSIEAAKAGFVGLEKQVNETTQRSRKTKESETNETKGRNFFGYSSIDKARYVINENGSAQQRKNAAVFEYKFRSQRPTLQLPQINLSTDELSPLLTAPATSTPRSESPNSSRVDAWNSRALIMFGNNYDKFIRNRTECIPFRCAAFNRQQKQWY</sequence>
<name>V4AR58_LOTGI</name>
<gene>
    <name evidence="2" type="ORF">LOTGIDRAFT_231864</name>
</gene>
<evidence type="ECO:0000313" key="3">
    <source>
        <dbReference type="Proteomes" id="UP000030746"/>
    </source>
</evidence>
<dbReference type="GeneID" id="20248741"/>
<feature type="compositionally biased region" description="Basic residues" evidence="1">
    <location>
        <begin position="93"/>
        <end position="102"/>
    </location>
</feature>
<feature type="region of interest" description="Disordered" evidence="1">
    <location>
        <begin position="147"/>
        <end position="166"/>
    </location>
</feature>
<evidence type="ECO:0000256" key="1">
    <source>
        <dbReference type="SAM" id="MobiDB-lite"/>
    </source>
</evidence>
<reference evidence="2 3" key="1">
    <citation type="journal article" date="2013" name="Nature">
        <title>Insights into bilaterian evolution from three spiralian genomes.</title>
        <authorList>
            <person name="Simakov O."/>
            <person name="Marletaz F."/>
            <person name="Cho S.J."/>
            <person name="Edsinger-Gonzales E."/>
            <person name="Havlak P."/>
            <person name="Hellsten U."/>
            <person name="Kuo D.H."/>
            <person name="Larsson T."/>
            <person name="Lv J."/>
            <person name="Arendt D."/>
            <person name="Savage R."/>
            <person name="Osoegawa K."/>
            <person name="de Jong P."/>
            <person name="Grimwood J."/>
            <person name="Chapman J.A."/>
            <person name="Shapiro H."/>
            <person name="Aerts A."/>
            <person name="Otillar R.P."/>
            <person name="Terry A.Y."/>
            <person name="Boore J.L."/>
            <person name="Grigoriev I.V."/>
            <person name="Lindberg D.R."/>
            <person name="Seaver E.C."/>
            <person name="Weisblat D.A."/>
            <person name="Putnam N.H."/>
            <person name="Rokhsar D.S."/>
        </authorList>
    </citation>
    <scope>NUCLEOTIDE SEQUENCE [LARGE SCALE GENOMIC DNA]</scope>
</reference>
<dbReference type="Proteomes" id="UP000030746">
    <property type="component" value="Unassembled WGS sequence"/>
</dbReference>
<dbReference type="OrthoDB" id="10608511at2759"/>
<organism evidence="2 3">
    <name type="scientific">Lottia gigantea</name>
    <name type="common">Giant owl limpet</name>
    <dbReference type="NCBI Taxonomy" id="225164"/>
    <lineage>
        <taxon>Eukaryota</taxon>
        <taxon>Metazoa</taxon>
        <taxon>Spiralia</taxon>
        <taxon>Lophotrochozoa</taxon>
        <taxon>Mollusca</taxon>
        <taxon>Gastropoda</taxon>
        <taxon>Patellogastropoda</taxon>
        <taxon>Lottioidea</taxon>
        <taxon>Lottiidae</taxon>
        <taxon>Lottia</taxon>
    </lineage>
</organism>
<evidence type="ECO:0000313" key="2">
    <source>
        <dbReference type="EMBL" id="ESO96176.1"/>
    </source>
</evidence>
<dbReference type="AlphaFoldDB" id="V4AR58"/>
<dbReference type="HOGENOM" id="CLU_981023_0_0_1"/>
<dbReference type="KEGG" id="lgi:LOTGIDRAFT_231864"/>
<feature type="region of interest" description="Disordered" evidence="1">
    <location>
        <begin position="52"/>
        <end position="102"/>
    </location>
</feature>
<dbReference type="CTD" id="20248741"/>